<dbReference type="AlphaFoldDB" id="A0A4W3H4N5"/>
<dbReference type="OMA" id="SECEYLD"/>
<sequence length="902" mass="103191">MIKKESTPPRRNSINPQAHTKQHELPENLHWSLHESPESDSKSLIQEKQYQFKLHQRIRENQEFVTRTLEDTECDTECEGEEGCSSFDSLDETPDEYKQLRWKIESEYNSNDETSSNSSDRYANLRYNPNWKENCVGTQVLVSKHRHQPQTPYSPDSLENSFDDSNDILEKTSGNSNESENEHSDALEQKQPKYKPQAVRLNLKGKYNTGTQTERKRPPSPYYMHEDNDEEFSDSLNSQRSHNETDKGNWRNCRTNRTRKIPDPAPRDKANGDHSEYGTLNDQYKKEYQRYQEHESAHSGVSINHNTDNRRQHNVDVEIIHDRKLEKKTRPEENIVERNKDTLGSRKISTYQQLHNRKKETNRLQQDSTPKSTRTAKAAAESNQNELDDQSCDPERKWKLRAQRLQEHITKKQVINGVRGRPPRPLDKPCPERLVQKALPYLEKPSHHPNPVDLKKEMSEVLIQRSEDNTAGIPSAGQANVSSPISHTDSGLMHNFQPTVHLNINLTTLSDYTSTVSEDYTQTSIDFVPSCPPMGQPASLYRNHGVYGAPPPYNLPHKTTEPMTRHYPHPVQFTPILYVPGSVQGQPPWHTFLPPYQHPGQTQHNPKFHQAAHTGPLAPASYNHSYQPRATLAAAGPKVCSVNQEKSPKMPRDQFGMEQWSAGMTSLPFLPQCRQQLVQSPSSRLIQQMEQICEDTPRLARTQLSSQLVLPSIGRVAGSESELDTRANRRQAATIPRSNSEGYLAQMEKIKNLKEKPKYKPYSLKSYKELKQDIKLGGLGPDYQAAQEKAEKMKRQKEYAKQIKEQNWKVTFKQGSLLKAVSDAENKEANLRRKMAMEYAKTVPKPKPAPAKAKSSNEKAGRGVFGKQVELDPSHSVLLDMLQKRHEAEKQMVAAFKAMHVS</sequence>
<dbReference type="STRING" id="7868.ENSCMIP00000010671"/>
<keyword evidence="3" id="KW-1185">Reference proteome</keyword>
<dbReference type="PANTHER" id="PTHR14726:SF1">
    <property type="entry name" value="JHY PROTEIN HOMOLOG"/>
    <property type="match status" value="1"/>
</dbReference>
<reference evidence="2" key="5">
    <citation type="submission" date="2025-09" db="UniProtKB">
        <authorList>
            <consortium name="Ensembl"/>
        </authorList>
    </citation>
    <scope>IDENTIFICATION</scope>
</reference>
<reference evidence="3" key="3">
    <citation type="journal article" date="2014" name="Nature">
        <title>Elephant shark genome provides unique insights into gnathostome evolution.</title>
        <authorList>
            <consortium name="International Elephant Shark Genome Sequencing Consortium"/>
            <person name="Venkatesh B."/>
            <person name="Lee A.P."/>
            <person name="Ravi V."/>
            <person name="Maurya A.K."/>
            <person name="Lian M.M."/>
            <person name="Swann J.B."/>
            <person name="Ohta Y."/>
            <person name="Flajnik M.F."/>
            <person name="Sutoh Y."/>
            <person name="Kasahara M."/>
            <person name="Hoon S."/>
            <person name="Gangu V."/>
            <person name="Roy S.W."/>
            <person name="Irimia M."/>
            <person name="Korzh V."/>
            <person name="Kondrychyn I."/>
            <person name="Lim Z.W."/>
            <person name="Tay B.H."/>
            <person name="Tohari S."/>
            <person name="Kong K.W."/>
            <person name="Ho S."/>
            <person name="Lorente-Galdos B."/>
            <person name="Quilez J."/>
            <person name="Marques-Bonet T."/>
            <person name="Raney B.J."/>
            <person name="Ingham P.W."/>
            <person name="Tay A."/>
            <person name="Hillier L.W."/>
            <person name="Minx P."/>
            <person name="Boehm T."/>
            <person name="Wilson R.K."/>
            <person name="Brenner S."/>
            <person name="Warren W.C."/>
        </authorList>
    </citation>
    <scope>NUCLEOTIDE SEQUENCE [LARGE SCALE GENOMIC DNA]</scope>
</reference>
<accession>A0A4W3H4N5</accession>
<organism evidence="2 3">
    <name type="scientific">Callorhinchus milii</name>
    <name type="common">Ghost shark</name>
    <dbReference type="NCBI Taxonomy" id="7868"/>
    <lineage>
        <taxon>Eukaryota</taxon>
        <taxon>Metazoa</taxon>
        <taxon>Chordata</taxon>
        <taxon>Craniata</taxon>
        <taxon>Vertebrata</taxon>
        <taxon>Chondrichthyes</taxon>
        <taxon>Holocephali</taxon>
        <taxon>Chimaeriformes</taxon>
        <taxon>Callorhinchidae</taxon>
        <taxon>Callorhinchus</taxon>
    </lineage>
</organism>
<dbReference type="PANTHER" id="PTHR14726">
    <property type="entry name" value="JHY PROTEIN HOMOLOG"/>
    <property type="match status" value="1"/>
</dbReference>
<feature type="region of interest" description="Disordered" evidence="1">
    <location>
        <begin position="720"/>
        <end position="739"/>
    </location>
</feature>
<dbReference type="Ensembl" id="ENSCMIT00000010947.1">
    <property type="protein sequence ID" value="ENSCMIP00000010671.1"/>
    <property type="gene ID" value="ENSCMIG00000005623.1"/>
</dbReference>
<name>A0A4W3H4N5_CALMI</name>
<feature type="region of interest" description="Disordered" evidence="1">
    <location>
        <begin position="842"/>
        <end position="867"/>
    </location>
</feature>
<feature type="compositionally biased region" description="Polar residues" evidence="1">
    <location>
        <begin position="9"/>
        <end position="19"/>
    </location>
</feature>
<dbReference type="GeneTree" id="ENSGT00390000002823"/>
<dbReference type="GO" id="GO:0035082">
    <property type="term" value="P:axoneme assembly"/>
    <property type="evidence" value="ECO:0007669"/>
    <property type="project" value="TreeGrafter"/>
</dbReference>
<proteinExistence type="predicted"/>
<dbReference type="Pfam" id="PF15261">
    <property type="entry name" value="JHY"/>
    <property type="match status" value="1"/>
</dbReference>
<feature type="compositionally biased region" description="Basic and acidic residues" evidence="1">
    <location>
        <begin position="21"/>
        <end position="41"/>
    </location>
</feature>
<dbReference type="InterPro" id="IPR027968">
    <property type="entry name" value="JHY"/>
</dbReference>
<evidence type="ECO:0000313" key="3">
    <source>
        <dbReference type="Proteomes" id="UP000314986"/>
    </source>
</evidence>
<feature type="compositionally biased region" description="Basic and acidic residues" evidence="1">
    <location>
        <begin position="283"/>
        <end position="297"/>
    </location>
</feature>
<gene>
    <name evidence="2" type="primary">jhy</name>
</gene>
<protein>
    <submittedName>
        <fullName evidence="2">Uncharacterized protein</fullName>
    </submittedName>
</protein>
<evidence type="ECO:0000313" key="2">
    <source>
        <dbReference type="Ensembl" id="ENSCMIP00000010671.1"/>
    </source>
</evidence>
<feature type="region of interest" description="Disordered" evidence="1">
    <location>
        <begin position="1"/>
        <end position="44"/>
    </location>
</feature>
<reference evidence="3" key="1">
    <citation type="journal article" date="2006" name="Science">
        <title>Ancient noncoding elements conserved in the human genome.</title>
        <authorList>
            <person name="Venkatesh B."/>
            <person name="Kirkness E.F."/>
            <person name="Loh Y.H."/>
            <person name="Halpern A.L."/>
            <person name="Lee A.P."/>
            <person name="Johnson J."/>
            <person name="Dandona N."/>
            <person name="Viswanathan L.D."/>
            <person name="Tay A."/>
            <person name="Venter J.C."/>
            <person name="Strausberg R.L."/>
            <person name="Brenner S."/>
        </authorList>
    </citation>
    <scope>NUCLEOTIDE SEQUENCE [LARGE SCALE GENOMIC DNA]</scope>
</reference>
<reference evidence="2" key="4">
    <citation type="submission" date="2025-08" db="UniProtKB">
        <authorList>
            <consortium name="Ensembl"/>
        </authorList>
    </citation>
    <scope>IDENTIFICATION</scope>
</reference>
<feature type="compositionally biased region" description="Polar residues" evidence="1">
    <location>
        <begin position="363"/>
        <end position="385"/>
    </location>
</feature>
<feature type="region of interest" description="Disordered" evidence="1">
    <location>
        <begin position="143"/>
        <end position="394"/>
    </location>
</feature>
<evidence type="ECO:0000256" key="1">
    <source>
        <dbReference type="SAM" id="MobiDB-lite"/>
    </source>
</evidence>
<reference evidence="3" key="2">
    <citation type="journal article" date="2007" name="PLoS Biol.">
        <title>Survey sequencing and comparative analysis of the elephant shark (Callorhinchus milii) genome.</title>
        <authorList>
            <person name="Venkatesh B."/>
            <person name="Kirkness E.F."/>
            <person name="Loh Y.H."/>
            <person name="Halpern A.L."/>
            <person name="Lee A.P."/>
            <person name="Johnson J."/>
            <person name="Dandona N."/>
            <person name="Viswanathan L.D."/>
            <person name="Tay A."/>
            <person name="Venter J.C."/>
            <person name="Strausberg R.L."/>
            <person name="Brenner S."/>
        </authorList>
    </citation>
    <scope>NUCLEOTIDE SEQUENCE [LARGE SCALE GENOMIC DNA]</scope>
</reference>
<feature type="compositionally biased region" description="Basic and acidic residues" evidence="1">
    <location>
        <begin position="180"/>
        <end position="191"/>
    </location>
</feature>
<feature type="compositionally biased region" description="Basic and acidic residues" evidence="1">
    <location>
        <begin position="260"/>
        <end position="276"/>
    </location>
</feature>
<dbReference type="InParanoid" id="A0A4W3H4N5"/>
<dbReference type="Proteomes" id="UP000314986">
    <property type="component" value="Unassembled WGS sequence"/>
</dbReference>
<feature type="compositionally biased region" description="Basic and acidic residues" evidence="1">
    <location>
        <begin position="307"/>
        <end position="344"/>
    </location>
</feature>
<feature type="compositionally biased region" description="Polar residues" evidence="1">
    <location>
        <begin position="149"/>
        <end position="160"/>
    </location>
</feature>